<dbReference type="EnsemblMetazoa" id="MESCA008904-RA">
    <property type="protein sequence ID" value="MESCA008904-PA"/>
    <property type="gene ID" value="MESCA008904"/>
</dbReference>
<feature type="compositionally biased region" description="Polar residues" evidence="1">
    <location>
        <begin position="149"/>
        <end position="161"/>
    </location>
</feature>
<dbReference type="EMBL" id="CAQQ02379991">
    <property type="status" value="NOT_ANNOTATED_CDS"/>
    <property type="molecule type" value="Genomic_DNA"/>
</dbReference>
<dbReference type="Proteomes" id="UP000015102">
    <property type="component" value="Unassembled WGS sequence"/>
</dbReference>
<dbReference type="STRING" id="36166.T1GYH6"/>
<accession>T1GYH6</accession>
<dbReference type="AlphaFoldDB" id="T1GYH6"/>
<proteinExistence type="predicted"/>
<feature type="compositionally biased region" description="Basic and acidic residues" evidence="1">
    <location>
        <begin position="162"/>
        <end position="185"/>
    </location>
</feature>
<evidence type="ECO:0000313" key="3">
    <source>
        <dbReference type="Proteomes" id="UP000015102"/>
    </source>
</evidence>
<feature type="region of interest" description="Disordered" evidence="1">
    <location>
        <begin position="1"/>
        <end position="40"/>
    </location>
</feature>
<feature type="region of interest" description="Disordered" evidence="1">
    <location>
        <begin position="138"/>
        <end position="185"/>
    </location>
</feature>
<sequence length="185" mass="20247">MHTAVFWKNNGLKPSSPKPGHIERFTKPEDEESGAGSTAKEDTIITQRFLKINVRHITDGQGVVGGVLLVTPNAVMFDPNVSDTLVIEHGPEAYGVIAPMELVVNAAIFHDIAHMRVGGNSSNVDTASEKVEIYYPKSARPCEDDKTPDVTTSEDIQNLSITDKDVSKSEDTAEKTDNEVKEQHF</sequence>
<dbReference type="HOGENOM" id="CLU_1462908_0_0_1"/>
<evidence type="ECO:0000313" key="2">
    <source>
        <dbReference type="EnsemblMetazoa" id="MESCA008904-PA"/>
    </source>
</evidence>
<protein>
    <submittedName>
        <fullName evidence="2">Uncharacterized protein</fullName>
    </submittedName>
</protein>
<keyword evidence="3" id="KW-1185">Reference proteome</keyword>
<reference evidence="3" key="1">
    <citation type="submission" date="2013-02" db="EMBL/GenBank/DDBJ databases">
        <authorList>
            <person name="Hughes D."/>
        </authorList>
    </citation>
    <scope>NUCLEOTIDE SEQUENCE</scope>
    <source>
        <strain>Durham</strain>
        <strain evidence="3">NC isolate 2 -- Noor lab</strain>
    </source>
</reference>
<evidence type="ECO:0000256" key="1">
    <source>
        <dbReference type="SAM" id="MobiDB-lite"/>
    </source>
</evidence>
<name>T1GYH6_MEGSC</name>
<reference evidence="2" key="2">
    <citation type="submission" date="2015-06" db="UniProtKB">
        <authorList>
            <consortium name="EnsemblMetazoa"/>
        </authorList>
    </citation>
    <scope>IDENTIFICATION</scope>
</reference>
<organism evidence="2 3">
    <name type="scientific">Megaselia scalaris</name>
    <name type="common">Humpbacked fly</name>
    <name type="synonym">Phora scalaris</name>
    <dbReference type="NCBI Taxonomy" id="36166"/>
    <lineage>
        <taxon>Eukaryota</taxon>
        <taxon>Metazoa</taxon>
        <taxon>Ecdysozoa</taxon>
        <taxon>Arthropoda</taxon>
        <taxon>Hexapoda</taxon>
        <taxon>Insecta</taxon>
        <taxon>Pterygota</taxon>
        <taxon>Neoptera</taxon>
        <taxon>Endopterygota</taxon>
        <taxon>Diptera</taxon>
        <taxon>Brachycera</taxon>
        <taxon>Muscomorpha</taxon>
        <taxon>Platypezoidea</taxon>
        <taxon>Phoridae</taxon>
        <taxon>Megaseliini</taxon>
        <taxon>Megaselia</taxon>
    </lineage>
</organism>